<evidence type="ECO:0000313" key="12">
    <source>
        <dbReference type="Proteomes" id="UP000287972"/>
    </source>
</evidence>
<dbReference type="PRINTS" id="PR00463">
    <property type="entry name" value="EP450I"/>
</dbReference>
<keyword evidence="7 9" id="KW-0503">Monooxygenase</keyword>
<feature type="binding site" description="axial binding residue" evidence="8">
    <location>
        <position position="440"/>
    </location>
    <ligand>
        <name>heme</name>
        <dbReference type="ChEBI" id="CHEBI:30413"/>
    </ligand>
    <ligandPart>
        <name>Fe</name>
        <dbReference type="ChEBI" id="CHEBI:18248"/>
    </ligandPart>
</feature>
<dbReference type="GO" id="GO:0016705">
    <property type="term" value="F:oxidoreductase activity, acting on paired donors, with incorporation or reduction of molecular oxygen"/>
    <property type="evidence" value="ECO:0007669"/>
    <property type="project" value="InterPro"/>
</dbReference>
<evidence type="ECO:0000256" key="9">
    <source>
        <dbReference type="RuleBase" id="RU000461"/>
    </source>
</evidence>
<dbReference type="InterPro" id="IPR001128">
    <property type="entry name" value="Cyt_P450"/>
</dbReference>
<dbReference type="GO" id="GO:0020037">
    <property type="term" value="F:heme binding"/>
    <property type="evidence" value="ECO:0007669"/>
    <property type="project" value="InterPro"/>
</dbReference>
<keyword evidence="10" id="KW-1133">Transmembrane helix</keyword>
<dbReference type="InterPro" id="IPR050121">
    <property type="entry name" value="Cytochrome_P450_monoxygenase"/>
</dbReference>
<dbReference type="AlphaFoldDB" id="A0A428PRD1"/>
<dbReference type="InterPro" id="IPR036396">
    <property type="entry name" value="Cyt_P450_sf"/>
</dbReference>
<evidence type="ECO:0000256" key="7">
    <source>
        <dbReference type="ARBA" id="ARBA00023033"/>
    </source>
</evidence>
<protein>
    <recommendedName>
        <fullName evidence="13">Isotrichodermin C-15 hydroxylase</fullName>
    </recommendedName>
</protein>
<evidence type="ECO:0000256" key="8">
    <source>
        <dbReference type="PIRSR" id="PIRSR602401-1"/>
    </source>
</evidence>
<evidence type="ECO:0000256" key="3">
    <source>
        <dbReference type="ARBA" id="ARBA00022617"/>
    </source>
</evidence>
<reference evidence="11 12" key="1">
    <citation type="submission" date="2017-06" db="EMBL/GenBank/DDBJ databases">
        <title>Comparative genomic analysis of Ambrosia Fusariam Clade fungi.</title>
        <authorList>
            <person name="Stajich J.E."/>
            <person name="Carrillo J."/>
            <person name="Kijimoto T."/>
            <person name="Eskalen A."/>
            <person name="O'Donnell K."/>
            <person name="Kasson M."/>
        </authorList>
    </citation>
    <scope>NUCLEOTIDE SEQUENCE [LARGE SCALE GENOMIC DNA]</scope>
    <source>
        <strain evidence="11 12">NRRL62606</strain>
    </source>
</reference>
<evidence type="ECO:0000256" key="1">
    <source>
        <dbReference type="ARBA" id="ARBA00001971"/>
    </source>
</evidence>
<keyword evidence="10" id="KW-0472">Membrane</keyword>
<keyword evidence="5 9" id="KW-0560">Oxidoreductase</keyword>
<organism evidence="11 12">
    <name type="scientific">Fusarium floridanum</name>
    <dbReference type="NCBI Taxonomy" id="1325733"/>
    <lineage>
        <taxon>Eukaryota</taxon>
        <taxon>Fungi</taxon>
        <taxon>Dikarya</taxon>
        <taxon>Ascomycota</taxon>
        <taxon>Pezizomycotina</taxon>
        <taxon>Sordariomycetes</taxon>
        <taxon>Hypocreomycetidae</taxon>
        <taxon>Hypocreales</taxon>
        <taxon>Nectriaceae</taxon>
        <taxon>Fusarium</taxon>
        <taxon>Fusarium solani species complex</taxon>
    </lineage>
</organism>
<dbReference type="GO" id="GO:0009403">
    <property type="term" value="P:toxin biosynthetic process"/>
    <property type="evidence" value="ECO:0007669"/>
    <property type="project" value="UniProtKB-ARBA"/>
</dbReference>
<dbReference type="PANTHER" id="PTHR24305">
    <property type="entry name" value="CYTOCHROME P450"/>
    <property type="match status" value="1"/>
</dbReference>
<accession>A0A428PRD1</accession>
<keyword evidence="3 8" id="KW-0349">Heme</keyword>
<dbReference type="PRINTS" id="PR00385">
    <property type="entry name" value="P450"/>
</dbReference>
<keyword evidence="4 8" id="KW-0479">Metal-binding</keyword>
<dbReference type="InterPro" id="IPR002401">
    <property type="entry name" value="Cyt_P450_E_grp-I"/>
</dbReference>
<gene>
    <name evidence="11" type="ORF">CEP51_014512</name>
</gene>
<dbReference type="FunFam" id="1.10.630.10:FF:000047">
    <property type="entry name" value="Cytochrome P450 monooxygenase"/>
    <property type="match status" value="1"/>
</dbReference>
<evidence type="ECO:0008006" key="13">
    <source>
        <dbReference type="Google" id="ProtNLM"/>
    </source>
</evidence>
<dbReference type="PROSITE" id="PS00086">
    <property type="entry name" value="CYTOCHROME_P450"/>
    <property type="match status" value="1"/>
</dbReference>
<dbReference type="Gene3D" id="1.10.630.10">
    <property type="entry name" value="Cytochrome P450"/>
    <property type="match status" value="1"/>
</dbReference>
<dbReference type="SUPFAM" id="SSF48264">
    <property type="entry name" value="Cytochrome P450"/>
    <property type="match status" value="1"/>
</dbReference>
<dbReference type="InterPro" id="IPR017972">
    <property type="entry name" value="Cyt_P450_CS"/>
</dbReference>
<evidence type="ECO:0000313" key="11">
    <source>
        <dbReference type="EMBL" id="RSL55649.1"/>
    </source>
</evidence>
<name>A0A428PRD1_9HYPO</name>
<comment type="caution">
    <text evidence="11">The sequence shown here is derived from an EMBL/GenBank/DDBJ whole genome shotgun (WGS) entry which is preliminary data.</text>
</comment>
<keyword evidence="10" id="KW-0812">Transmembrane</keyword>
<sequence>MAPLPGLRPAAALPLLLVALGILYLLGTMFYNVFLHPLRKYPGPKLMALTRIPYTRMALSGQVHRRILELHQTYGPVVRVAPEILSYNHPDAWKDIRGHRKNGAGEHGKDPVHQRANAKNIIVANREDHRRYRSRLSHGFSAQTMLKQQPIIKSYVDLLFQRLHEQCDAGRRPLDMVNWFNFTTFDLIGDLAFGEPFGCLETSDYHPWVALIFASVKSFSWASNMRRYPSLEKLLMYMVPKEVKSKFEQHNRLSAEKVRKRLSIVTERPDFMDSMTRQDSKEDDITFDELSSNAGLLIMAGSETTATLLSAAVFYLATHPQVLTKLVAEVRSAFATEDEIDLLSVQKLPYLLAVLDETLRIYPPVPSGSPRLIAPGGDVIVGQYVPEGTVVEIYHWAVYHNPDHFALPDSFIPERWLGDPRFTNDRKDAFQPFSLGPRNCIGKNLAYSEMRTILSRLVWNFDISLAESSRGWYDESGVYILWQKGALNVYLRPRE</sequence>
<evidence type="ECO:0000256" key="4">
    <source>
        <dbReference type="ARBA" id="ARBA00022723"/>
    </source>
</evidence>
<dbReference type="Proteomes" id="UP000287972">
    <property type="component" value="Unassembled WGS sequence"/>
</dbReference>
<comment type="similarity">
    <text evidence="2 9">Belongs to the cytochrome P450 family.</text>
</comment>
<proteinExistence type="inferred from homology"/>
<dbReference type="PANTHER" id="PTHR24305:SF230">
    <property type="entry name" value="P450, PUTATIVE (EUROFUNG)-RELATED"/>
    <property type="match status" value="1"/>
</dbReference>
<keyword evidence="12" id="KW-1185">Reference proteome</keyword>
<comment type="cofactor">
    <cofactor evidence="1 8">
        <name>heme</name>
        <dbReference type="ChEBI" id="CHEBI:30413"/>
    </cofactor>
</comment>
<dbReference type="EMBL" id="NKCL01000684">
    <property type="protein sequence ID" value="RSL55649.1"/>
    <property type="molecule type" value="Genomic_DNA"/>
</dbReference>
<dbReference type="GO" id="GO:0004497">
    <property type="term" value="F:monooxygenase activity"/>
    <property type="evidence" value="ECO:0007669"/>
    <property type="project" value="UniProtKB-KW"/>
</dbReference>
<evidence type="ECO:0000256" key="10">
    <source>
        <dbReference type="SAM" id="Phobius"/>
    </source>
</evidence>
<evidence type="ECO:0000256" key="5">
    <source>
        <dbReference type="ARBA" id="ARBA00023002"/>
    </source>
</evidence>
<dbReference type="GO" id="GO:0005506">
    <property type="term" value="F:iron ion binding"/>
    <property type="evidence" value="ECO:0007669"/>
    <property type="project" value="InterPro"/>
</dbReference>
<evidence type="ECO:0000256" key="2">
    <source>
        <dbReference type="ARBA" id="ARBA00010617"/>
    </source>
</evidence>
<dbReference type="CDD" id="cd11058">
    <property type="entry name" value="CYP60B-like"/>
    <property type="match status" value="1"/>
</dbReference>
<keyword evidence="6 8" id="KW-0408">Iron</keyword>
<dbReference type="Pfam" id="PF00067">
    <property type="entry name" value="p450"/>
    <property type="match status" value="1"/>
</dbReference>
<feature type="transmembrane region" description="Helical" evidence="10">
    <location>
        <begin position="12"/>
        <end position="35"/>
    </location>
</feature>
<evidence type="ECO:0000256" key="6">
    <source>
        <dbReference type="ARBA" id="ARBA00023004"/>
    </source>
</evidence>